<evidence type="ECO:0000256" key="3">
    <source>
        <dbReference type="ARBA" id="ARBA00023012"/>
    </source>
</evidence>
<dbReference type="Gene3D" id="1.20.5.1930">
    <property type="match status" value="1"/>
</dbReference>
<dbReference type="Gene3D" id="3.30.565.10">
    <property type="entry name" value="Histidine kinase-like ATPase, C-terminal domain"/>
    <property type="match status" value="1"/>
</dbReference>
<dbReference type="InterPro" id="IPR045975">
    <property type="entry name" value="DUF5931"/>
</dbReference>
<dbReference type="GO" id="GO:0016301">
    <property type="term" value="F:kinase activity"/>
    <property type="evidence" value="ECO:0007669"/>
    <property type="project" value="UniProtKB-KW"/>
</dbReference>
<name>A0A934NQ42_9NOCA</name>
<keyword evidence="4" id="KW-0812">Transmembrane</keyword>
<keyword evidence="7" id="KW-0067">ATP-binding</keyword>
<dbReference type="RefSeq" id="WP_199703982.1">
    <property type="nucleotide sequence ID" value="NZ_JAEMNV010000003.1"/>
</dbReference>
<dbReference type="Pfam" id="PF02518">
    <property type="entry name" value="HATPase_c"/>
    <property type="match status" value="1"/>
</dbReference>
<keyword evidence="7" id="KW-0547">Nucleotide-binding</keyword>
<keyword evidence="2" id="KW-0418">Kinase</keyword>
<evidence type="ECO:0000259" key="6">
    <source>
        <dbReference type="Pfam" id="PF19354"/>
    </source>
</evidence>
<sequence length="410" mass="43420">MNQQGRGERRLHRGRERRRLNLRAVTGVEADPVAPLWRASQAFRLITLVYAASYQFTVIDNYTNQRLAWFFFALMAVWTGMSALALTVNSLPRWWIVAADQLVVAGLMLATKLVADHDWYTTKQTLPTTLWAANAVLSAAILCGPWIGVVSGLGIALVSLYVQERITLDLGGDATVPMLVSTGLAIGLASSAATRAHGQLERAVRLAAATEERERLAREVHDGVLQVLAYVQRRGAEIGGPAVELAAKAGEQEVALRMLISEQGAGAESDAGGGAIDLCPLLRSQARPLVAVSTPADPVLVGRFIGTELAAAVATALSNTELHAGAGAKAYVLLEDMGTEIILSVRDDGSGIAAGRLAEAEAEGRLGVSKSICGRVEALGGTATLVTEPGGGTEWEFTVPRDTTDIGKHR</sequence>
<dbReference type="PANTHER" id="PTHR24421:SF61">
    <property type="entry name" value="OXYGEN SENSOR HISTIDINE KINASE NREB"/>
    <property type="match status" value="1"/>
</dbReference>
<keyword evidence="1" id="KW-0808">Transferase</keyword>
<evidence type="ECO:0000313" key="7">
    <source>
        <dbReference type="EMBL" id="MBJ8339267.1"/>
    </source>
</evidence>
<evidence type="ECO:0000259" key="5">
    <source>
        <dbReference type="Pfam" id="PF02518"/>
    </source>
</evidence>
<evidence type="ECO:0000313" key="8">
    <source>
        <dbReference type="Proteomes" id="UP000655868"/>
    </source>
</evidence>
<keyword evidence="8" id="KW-1185">Reference proteome</keyword>
<keyword evidence="4" id="KW-1133">Transmembrane helix</keyword>
<dbReference type="EMBL" id="JAEMNV010000003">
    <property type="protein sequence ID" value="MBJ8339267.1"/>
    <property type="molecule type" value="Genomic_DNA"/>
</dbReference>
<dbReference type="GO" id="GO:0005524">
    <property type="term" value="F:ATP binding"/>
    <property type="evidence" value="ECO:0007669"/>
    <property type="project" value="UniProtKB-KW"/>
</dbReference>
<evidence type="ECO:0000256" key="4">
    <source>
        <dbReference type="SAM" id="Phobius"/>
    </source>
</evidence>
<feature type="domain" description="DUF5931" evidence="6">
    <location>
        <begin position="34"/>
        <end position="164"/>
    </location>
</feature>
<keyword evidence="4" id="KW-0472">Membrane</keyword>
<dbReference type="NCBIfam" id="NF047322">
    <property type="entry name" value="HK_morpho_MacS"/>
    <property type="match status" value="1"/>
</dbReference>
<proteinExistence type="predicted"/>
<evidence type="ECO:0000256" key="2">
    <source>
        <dbReference type="ARBA" id="ARBA00022777"/>
    </source>
</evidence>
<gene>
    <name evidence="7" type="ORF">JGU71_10235</name>
</gene>
<reference evidence="7" key="1">
    <citation type="submission" date="2020-12" db="EMBL/GenBank/DDBJ databases">
        <title>Antrihabitans popcorni sp. nov. and Antrihabitans auranticaus sp. nov., isolated from a larva cave.</title>
        <authorList>
            <person name="Lee S.D."/>
            <person name="Kim I.S."/>
        </authorList>
    </citation>
    <scope>NUCLEOTIDE SEQUENCE</scope>
    <source>
        <strain evidence="7">YC3-6</strain>
    </source>
</reference>
<keyword evidence="3" id="KW-0902">Two-component regulatory system</keyword>
<feature type="transmembrane region" description="Helical" evidence="4">
    <location>
        <begin position="136"/>
        <end position="162"/>
    </location>
</feature>
<dbReference type="GO" id="GO:0000160">
    <property type="term" value="P:phosphorelay signal transduction system"/>
    <property type="evidence" value="ECO:0007669"/>
    <property type="project" value="UniProtKB-KW"/>
</dbReference>
<dbReference type="InterPro" id="IPR050482">
    <property type="entry name" value="Sensor_HK_TwoCompSys"/>
</dbReference>
<dbReference type="InterPro" id="IPR036890">
    <property type="entry name" value="HATPase_C_sf"/>
</dbReference>
<evidence type="ECO:0000256" key="1">
    <source>
        <dbReference type="ARBA" id="ARBA00022679"/>
    </source>
</evidence>
<feature type="domain" description="Histidine kinase/HSP90-like ATPase" evidence="5">
    <location>
        <begin position="309"/>
        <end position="402"/>
    </location>
</feature>
<protein>
    <submittedName>
        <fullName evidence="7">ATP-binding protein</fullName>
    </submittedName>
</protein>
<accession>A0A934NQ42</accession>
<feature type="transmembrane region" description="Helical" evidence="4">
    <location>
        <begin position="67"/>
        <end position="88"/>
    </location>
</feature>
<dbReference type="PANTHER" id="PTHR24421">
    <property type="entry name" value="NITRATE/NITRITE SENSOR PROTEIN NARX-RELATED"/>
    <property type="match status" value="1"/>
</dbReference>
<organism evidence="7 8">
    <name type="scientific">Antrihabitans stalagmiti</name>
    <dbReference type="NCBI Taxonomy" id="2799499"/>
    <lineage>
        <taxon>Bacteria</taxon>
        <taxon>Bacillati</taxon>
        <taxon>Actinomycetota</taxon>
        <taxon>Actinomycetes</taxon>
        <taxon>Mycobacteriales</taxon>
        <taxon>Nocardiaceae</taxon>
        <taxon>Antrihabitans</taxon>
    </lineage>
</organism>
<comment type="caution">
    <text evidence="7">The sequence shown here is derived from an EMBL/GenBank/DDBJ whole genome shotgun (WGS) entry which is preliminary data.</text>
</comment>
<dbReference type="Pfam" id="PF19354">
    <property type="entry name" value="DUF5931"/>
    <property type="match status" value="1"/>
</dbReference>
<dbReference type="Proteomes" id="UP000655868">
    <property type="component" value="Unassembled WGS sequence"/>
</dbReference>
<dbReference type="InterPro" id="IPR003594">
    <property type="entry name" value="HATPase_dom"/>
</dbReference>
<feature type="transmembrane region" description="Helical" evidence="4">
    <location>
        <begin position="94"/>
        <end position="115"/>
    </location>
</feature>
<dbReference type="SUPFAM" id="SSF55874">
    <property type="entry name" value="ATPase domain of HSP90 chaperone/DNA topoisomerase II/histidine kinase"/>
    <property type="match status" value="1"/>
</dbReference>
<dbReference type="AlphaFoldDB" id="A0A934NQ42"/>